<name>A0A6A6VK04_9PLEO</name>
<dbReference type="Proteomes" id="UP000799440">
    <property type="component" value="Unassembled WGS sequence"/>
</dbReference>
<dbReference type="EMBL" id="MU006564">
    <property type="protein sequence ID" value="KAF2750139.1"/>
    <property type="molecule type" value="Genomic_DNA"/>
</dbReference>
<proteinExistence type="predicted"/>
<sequence length="162" mass="18405">MPQIPQPGPTNQYNLVLTRPFASRIPETRIEIIGEQNRGNAQIKMTRRSGDNLEIMEILEGDLKPKVQPSPHRLHTDTDTLCSDDLDELFDYMDYLSGLPSSPDEDIYDLDRRLSFQGPSVWDNGGDETTGELDDEARDLFDQAIQFVEDLGRSRARRPTAI</sequence>
<evidence type="ECO:0000313" key="1">
    <source>
        <dbReference type="EMBL" id="KAF2750139.1"/>
    </source>
</evidence>
<gene>
    <name evidence="1" type="ORF">M011DRAFT_456080</name>
</gene>
<dbReference type="AlphaFoldDB" id="A0A6A6VK04"/>
<organism evidence="1 2">
    <name type="scientific">Sporormia fimetaria CBS 119925</name>
    <dbReference type="NCBI Taxonomy" id="1340428"/>
    <lineage>
        <taxon>Eukaryota</taxon>
        <taxon>Fungi</taxon>
        <taxon>Dikarya</taxon>
        <taxon>Ascomycota</taxon>
        <taxon>Pezizomycotina</taxon>
        <taxon>Dothideomycetes</taxon>
        <taxon>Pleosporomycetidae</taxon>
        <taxon>Pleosporales</taxon>
        <taxon>Sporormiaceae</taxon>
        <taxon>Sporormia</taxon>
    </lineage>
</organism>
<evidence type="ECO:0000313" key="2">
    <source>
        <dbReference type="Proteomes" id="UP000799440"/>
    </source>
</evidence>
<keyword evidence="2" id="KW-1185">Reference proteome</keyword>
<accession>A0A6A6VK04</accession>
<dbReference type="OrthoDB" id="5366606at2759"/>
<protein>
    <submittedName>
        <fullName evidence="1">Uncharacterized protein</fullName>
    </submittedName>
</protein>
<reference evidence="1" key="1">
    <citation type="journal article" date="2020" name="Stud. Mycol.">
        <title>101 Dothideomycetes genomes: a test case for predicting lifestyles and emergence of pathogens.</title>
        <authorList>
            <person name="Haridas S."/>
            <person name="Albert R."/>
            <person name="Binder M."/>
            <person name="Bloem J."/>
            <person name="Labutti K."/>
            <person name="Salamov A."/>
            <person name="Andreopoulos B."/>
            <person name="Baker S."/>
            <person name="Barry K."/>
            <person name="Bills G."/>
            <person name="Bluhm B."/>
            <person name="Cannon C."/>
            <person name="Castanera R."/>
            <person name="Culley D."/>
            <person name="Daum C."/>
            <person name="Ezra D."/>
            <person name="Gonzalez J."/>
            <person name="Henrissat B."/>
            <person name="Kuo A."/>
            <person name="Liang C."/>
            <person name="Lipzen A."/>
            <person name="Lutzoni F."/>
            <person name="Magnuson J."/>
            <person name="Mondo S."/>
            <person name="Nolan M."/>
            <person name="Ohm R."/>
            <person name="Pangilinan J."/>
            <person name="Park H.-J."/>
            <person name="Ramirez L."/>
            <person name="Alfaro M."/>
            <person name="Sun H."/>
            <person name="Tritt A."/>
            <person name="Yoshinaga Y."/>
            <person name="Zwiers L.-H."/>
            <person name="Turgeon B."/>
            <person name="Goodwin S."/>
            <person name="Spatafora J."/>
            <person name="Crous P."/>
            <person name="Grigoriev I."/>
        </authorList>
    </citation>
    <scope>NUCLEOTIDE SEQUENCE</scope>
    <source>
        <strain evidence="1">CBS 119925</strain>
    </source>
</reference>